<dbReference type="EMBL" id="JAJVDC020000176">
    <property type="protein sequence ID" value="KAL1619999.1"/>
    <property type="molecule type" value="Genomic_DNA"/>
</dbReference>
<gene>
    <name evidence="2" type="ORF">SLS56_009843</name>
</gene>
<evidence type="ECO:0000313" key="2">
    <source>
        <dbReference type="EMBL" id="KAL1619999.1"/>
    </source>
</evidence>
<proteinExistence type="predicted"/>
<feature type="compositionally biased region" description="Basic and acidic residues" evidence="1">
    <location>
        <begin position="214"/>
        <end position="239"/>
    </location>
</feature>
<comment type="caution">
    <text evidence="2">The sequence shown here is derived from an EMBL/GenBank/DDBJ whole genome shotgun (WGS) entry which is preliminary data.</text>
</comment>
<dbReference type="Proteomes" id="UP001521116">
    <property type="component" value="Unassembled WGS sequence"/>
</dbReference>
<evidence type="ECO:0000256" key="1">
    <source>
        <dbReference type="SAM" id="MobiDB-lite"/>
    </source>
</evidence>
<protein>
    <submittedName>
        <fullName evidence="2">Uncharacterized protein</fullName>
    </submittedName>
</protein>
<keyword evidence="3" id="KW-1185">Reference proteome</keyword>
<reference evidence="2 3" key="1">
    <citation type="submission" date="2024-02" db="EMBL/GenBank/DDBJ databases">
        <title>De novo assembly and annotation of 12 fungi associated with fruit tree decline syndrome in Ontario, Canada.</title>
        <authorList>
            <person name="Sulman M."/>
            <person name="Ellouze W."/>
            <person name="Ilyukhin E."/>
        </authorList>
    </citation>
    <scope>NUCLEOTIDE SEQUENCE [LARGE SCALE GENOMIC DNA]</scope>
    <source>
        <strain evidence="2 3">M1-105</strain>
    </source>
</reference>
<feature type="region of interest" description="Disordered" evidence="1">
    <location>
        <begin position="214"/>
        <end position="249"/>
    </location>
</feature>
<sequence length="249" mass="28081">METTIAYGLDLVEEGCRFLRSTSQIIASHSQQRYQLSICYQNLAALQQHLEQERTEHASTCQQLEHERNEHSRTDSLLQQERLEHGAAKAELSWQGDRISALEKHSANAHDALQDCGKFADSLNRQLAIANGEADHSKDAGDPSIPRLADLFLELTSLRSTLLLLQENEADGRLCQLLEENVQLQRRNGELEKLVSAGSEEVRGMAKQLEHLNRYIEPKGKPDATRRSRRAEKVKEDARAPFAPNTPPK</sequence>
<evidence type="ECO:0000313" key="3">
    <source>
        <dbReference type="Proteomes" id="UP001521116"/>
    </source>
</evidence>
<organism evidence="2 3">
    <name type="scientific">Neofusicoccum ribis</name>
    <dbReference type="NCBI Taxonomy" id="45134"/>
    <lineage>
        <taxon>Eukaryota</taxon>
        <taxon>Fungi</taxon>
        <taxon>Dikarya</taxon>
        <taxon>Ascomycota</taxon>
        <taxon>Pezizomycotina</taxon>
        <taxon>Dothideomycetes</taxon>
        <taxon>Dothideomycetes incertae sedis</taxon>
        <taxon>Botryosphaeriales</taxon>
        <taxon>Botryosphaeriaceae</taxon>
        <taxon>Neofusicoccum</taxon>
    </lineage>
</organism>
<name>A0ABR3SG46_9PEZI</name>
<accession>A0ABR3SG46</accession>